<evidence type="ECO:0000259" key="9">
    <source>
        <dbReference type="Pfam" id="PF13813"/>
    </source>
</evidence>
<dbReference type="InterPro" id="IPR044851">
    <property type="entry name" value="Wax_synthase"/>
</dbReference>
<dbReference type="PANTHER" id="PTHR31595">
    <property type="entry name" value="LONG-CHAIN-ALCOHOL O-FATTY-ACYLTRANSFERASE 3-RELATED"/>
    <property type="match status" value="1"/>
</dbReference>
<dbReference type="Pfam" id="PF13813">
    <property type="entry name" value="MBOAT_2"/>
    <property type="match status" value="1"/>
</dbReference>
<feature type="transmembrane region" description="Helical" evidence="8">
    <location>
        <begin position="184"/>
        <end position="204"/>
    </location>
</feature>
<evidence type="ECO:0000313" key="11">
    <source>
        <dbReference type="Proteomes" id="UP000077069"/>
    </source>
</evidence>
<comment type="pathway">
    <text evidence="2">Secondary metabolite biosynthesis.</text>
</comment>
<proteinExistence type="inferred from homology"/>
<feature type="transmembrane region" description="Helical" evidence="8">
    <location>
        <begin position="262"/>
        <end position="280"/>
    </location>
</feature>
<keyword evidence="4" id="KW-0808">Transferase</keyword>
<organism evidence="10 11">
    <name type="scientific">Paraphaeosphaeria sporulosa</name>
    <dbReference type="NCBI Taxonomy" id="1460663"/>
    <lineage>
        <taxon>Eukaryota</taxon>
        <taxon>Fungi</taxon>
        <taxon>Dikarya</taxon>
        <taxon>Ascomycota</taxon>
        <taxon>Pezizomycotina</taxon>
        <taxon>Dothideomycetes</taxon>
        <taxon>Pleosporomycetidae</taxon>
        <taxon>Pleosporales</taxon>
        <taxon>Massarineae</taxon>
        <taxon>Didymosphaeriaceae</taxon>
        <taxon>Paraphaeosphaeria</taxon>
    </lineage>
</organism>
<evidence type="ECO:0000256" key="8">
    <source>
        <dbReference type="SAM" id="Phobius"/>
    </source>
</evidence>
<dbReference type="PANTHER" id="PTHR31595:SF57">
    <property type="entry name" value="OS04G0481900 PROTEIN"/>
    <property type="match status" value="1"/>
</dbReference>
<feature type="domain" description="Wax synthase" evidence="9">
    <location>
        <begin position="210"/>
        <end position="298"/>
    </location>
</feature>
<evidence type="ECO:0000313" key="10">
    <source>
        <dbReference type="EMBL" id="OAG09113.1"/>
    </source>
</evidence>
<sequence>MMTSYWAPVVPVLEDDLAHQLLVDGPPAIVALLIPGMSMYMSLYALAGGWKWTSRALVLPTLLLFWASIEIAPVRCLALRGVFDFGIAIGLMKLLELHVLAWKNQLPKYTSGTPPGPSIVALLLLTELRYESFSPNPIRLAPLPPYPFPRSPEKRRLFYSEPAQLIIHIGMFLVMQSLPQYAPVKAFGVLLSIWIIFTTCELVLRYKTSPPLFAPIYLADSLATFWTEIWHNAFASPCRTLAYNPTMWVLAKVGFPRHIARSLAVIASFGLMAAFHAEIMSPLLPPEGKKRIGLFFVLNGIFTVTEVAVWGKRRDWRRALMAWIIELSLASWAVQTAQVADGLLNADWRGLCRPKIQ</sequence>
<dbReference type="GeneID" id="28758936"/>
<keyword evidence="6 8" id="KW-1133">Transmembrane helix</keyword>
<dbReference type="EMBL" id="KV441550">
    <property type="protein sequence ID" value="OAG09113.1"/>
    <property type="molecule type" value="Genomic_DNA"/>
</dbReference>
<evidence type="ECO:0000256" key="4">
    <source>
        <dbReference type="ARBA" id="ARBA00022679"/>
    </source>
</evidence>
<evidence type="ECO:0000256" key="7">
    <source>
        <dbReference type="ARBA" id="ARBA00023136"/>
    </source>
</evidence>
<gene>
    <name evidence="10" type="ORF">CC84DRAFT_1116133</name>
</gene>
<evidence type="ECO:0000256" key="6">
    <source>
        <dbReference type="ARBA" id="ARBA00022989"/>
    </source>
</evidence>
<name>A0A177CNM0_9PLEO</name>
<reference evidence="10 11" key="1">
    <citation type="submission" date="2016-05" db="EMBL/GenBank/DDBJ databases">
        <title>Comparative analysis of secretome profiles of manganese(II)-oxidizing ascomycete fungi.</title>
        <authorList>
            <consortium name="DOE Joint Genome Institute"/>
            <person name="Zeiner C.A."/>
            <person name="Purvine S.O."/>
            <person name="Zink E.M."/>
            <person name="Wu S."/>
            <person name="Pasa-Tolic L."/>
            <person name="Chaput D.L."/>
            <person name="Haridas S."/>
            <person name="Grigoriev I.V."/>
            <person name="Santelli C.M."/>
            <person name="Hansel C.M."/>
        </authorList>
    </citation>
    <scope>NUCLEOTIDE SEQUENCE [LARGE SCALE GENOMIC DNA]</scope>
    <source>
        <strain evidence="10 11">AP3s5-JAC2a</strain>
    </source>
</reference>
<evidence type="ECO:0000256" key="3">
    <source>
        <dbReference type="ARBA" id="ARBA00007282"/>
    </source>
</evidence>
<evidence type="ECO:0000256" key="5">
    <source>
        <dbReference type="ARBA" id="ARBA00022692"/>
    </source>
</evidence>
<dbReference type="InterPro" id="IPR032805">
    <property type="entry name" value="Wax_synthase_dom"/>
</dbReference>
<evidence type="ECO:0000256" key="1">
    <source>
        <dbReference type="ARBA" id="ARBA00004141"/>
    </source>
</evidence>
<protein>
    <recommendedName>
        <fullName evidence="9">Wax synthase domain-containing protein</fullName>
    </recommendedName>
</protein>
<dbReference type="OrthoDB" id="1077582at2759"/>
<dbReference type="GO" id="GO:0006629">
    <property type="term" value="P:lipid metabolic process"/>
    <property type="evidence" value="ECO:0007669"/>
    <property type="project" value="InterPro"/>
</dbReference>
<feature type="transmembrane region" description="Helical" evidence="8">
    <location>
        <begin position="292"/>
        <end position="311"/>
    </location>
</feature>
<dbReference type="RefSeq" id="XP_018039478.1">
    <property type="nucleotide sequence ID" value="XM_018175450.1"/>
</dbReference>
<comment type="subcellular location">
    <subcellularLocation>
        <location evidence="1">Membrane</location>
        <topology evidence="1">Multi-pass membrane protein</topology>
    </subcellularLocation>
</comment>
<comment type="similarity">
    <text evidence="3">Belongs to the wax synthase family.</text>
</comment>
<keyword evidence="11" id="KW-1185">Reference proteome</keyword>
<keyword evidence="5 8" id="KW-0812">Transmembrane</keyword>
<keyword evidence="7 8" id="KW-0472">Membrane</keyword>
<dbReference type="GO" id="GO:0016020">
    <property type="term" value="C:membrane"/>
    <property type="evidence" value="ECO:0007669"/>
    <property type="project" value="UniProtKB-SubCell"/>
</dbReference>
<feature type="transmembrane region" description="Helical" evidence="8">
    <location>
        <begin position="28"/>
        <end position="47"/>
    </location>
</feature>
<accession>A0A177CNM0</accession>
<evidence type="ECO:0000256" key="2">
    <source>
        <dbReference type="ARBA" id="ARBA00005179"/>
    </source>
</evidence>
<dbReference type="InParanoid" id="A0A177CNM0"/>
<dbReference type="Proteomes" id="UP000077069">
    <property type="component" value="Unassembled WGS sequence"/>
</dbReference>
<feature type="transmembrane region" description="Helical" evidence="8">
    <location>
        <begin position="54"/>
        <end position="71"/>
    </location>
</feature>
<dbReference type="GO" id="GO:0008374">
    <property type="term" value="F:O-acyltransferase activity"/>
    <property type="evidence" value="ECO:0007669"/>
    <property type="project" value="InterPro"/>
</dbReference>
<dbReference type="AlphaFoldDB" id="A0A177CNM0"/>